<evidence type="ECO:0000256" key="3">
    <source>
        <dbReference type="ARBA" id="ARBA00022448"/>
    </source>
</evidence>
<dbReference type="Gene3D" id="1.20.1740.10">
    <property type="entry name" value="Amino acid/polyamine transporter I"/>
    <property type="match status" value="1"/>
</dbReference>
<reference evidence="9 10" key="1">
    <citation type="journal article" date="2001" name="J. Bacteriol.">
        <title>Genome sequence and comparative analysis of the solvent-producing bacterium Clostridium acetobutylicum.</title>
        <authorList>
            <person name="Nolling J."/>
            <person name="Breton G."/>
            <person name="Omelchenko M.V."/>
            <person name="Makarova K.S."/>
            <person name="Zeng Q."/>
            <person name="Gibson R."/>
            <person name="Lee H.M."/>
            <person name="Dubois J."/>
            <person name="Qiu D."/>
            <person name="Hitti J."/>
            <person name="Wolf Y.I."/>
            <person name="Tatusov R.L."/>
            <person name="Sabathe F."/>
            <person name="Doucette-Stamm L."/>
            <person name="Soucaille P."/>
            <person name="Daly M.J."/>
            <person name="Bennett G.N."/>
            <person name="Koonin E.V."/>
            <person name="Smith D.R."/>
        </authorList>
    </citation>
    <scope>NUCLEOTIDE SEQUENCE [LARGE SCALE GENOMIC DNA]</scope>
    <source>
        <strain evidence="10">ATCC 824 / DSM 792 / JCM 1419 / LMG 5710 / VKM B-1787</strain>
    </source>
</reference>
<feature type="transmembrane region" description="Helical" evidence="8">
    <location>
        <begin position="111"/>
        <end position="137"/>
    </location>
</feature>
<dbReference type="PANTHER" id="PTHR34975:SF2">
    <property type="entry name" value="SPORE GERMINATION PROTEIN A2"/>
    <property type="match status" value="1"/>
</dbReference>
<proteinExistence type="inferred from homology"/>
<dbReference type="InterPro" id="IPR004761">
    <property type="entry name" value="Spore_GerAB"/>
</dbReference>
<feature type="transmembrane region" description="Helical" evidence="8">
    <location>
        <begin position="149"/>
        <end position="165"/>
    </location>
</feature>
<accession>Q97LG4</accession>
<evidence type="ECO:0000313" key="10">
    <source>
        <dbReference type="Proteomes" id="UP000000814"/>
    </source>
</evidence>
<dbReference type="PATRIC" id="fig|272562.8.peg.800"/>
<feature type="transmembrane region" description="Helical" evidence="8">
    <location>
        <begin position="301"/>
        <end position="322"/>
    </location>
</feature>
<evidence type="ECO:0000256" key="8">
    <source>
        <dbReference type="SAM" id="Phobius"/>
    </source>
</evidence>
<comment type="similarity">
    <text evidence="2">Belongs to the amino acid-polyamine-organocation (APC) superfamily. Spore germination protein (SGP) (TC 2.A.3.9) family.</text>
</comment>
<dbReference type="Proteomes" id="UP000000814">
    <property type="component" value="Chromosome"/>
</dbReference>
<feature type="transmembrane region" description="Helical" evidence="8">
    <location>
        <begin position="191"/>
        <end position="207"/>
    </location>
</feature>
<dbReference type="RefSeq" id="WP_010963917.1">
    <property type="nucleotide sequence ID" value="NC_003030.1"/>
</dbReference>
<protein>
    <submittedName>
        <fullName evidence="9">Spore germination protein, gerKB</fullName>
    </submittedName>
</protein>
<keyword evidence="3" id="KW-0813">Transport</keyword>
<evidence type="ECO:0000256" key="4">
    <source>
        <dbReference type="ARBA" id="ARBA00022544"/>
    </source>
</evidence>
<dbReference type="PIR" id="D96973">
    <property type="entry name" value="D96973"/>
</dbReference>
<feature type="transmembrane region" description="Helical" evidence="8">
    <location>
        <begin position="83"/>
        <end position="105"/>
    </location>
</feature>
<evidence type="ECO:0000256" key="7">
    <source>
        <dbReference type="ARBA" id="ARBA00023136"/>
    </source>
</evidence>
<keyword evidence="10" id="KW-1185">Reference proteome</keyword>
<feature type="transmembrane region" description="Helical" evidence="8">
    <location>
        <begin position="42"/>
        <end position="63"/>
    </location>
</feature>
<evidence type="ECO:0000256" key="2">
    <source>
        <dbReference type="ARBA" id="ARBA00007998"/>
    </source>
</evidence>
<dbReference type="KEGG" id="cac:CA_C0597"/>
<dbReference type="EMBL" id="AE001437">
    <property type="protein sequence ID" value="AAK78575.1"/>
    <property type="molecule type" value="Genomic_DNA"/>
</dbReference>
<dbReference type="STRING" id="272562.CA_C0597"/>
<dbReference type="HOGENOM" id="CLU_047547_0_3_9"/>
<dbReference type="OrthoDB" id="1931502at2"/>
<keyword evidence="4" id="KW-0309">Germination</keyword>
<keyword evidence="7 8" id="KW-0472">Membrane</keyword>
<feature type="transmembrane region" description="Helical" evidence="8">
    <location>
        <begin position="219"/>
        <end position="241"/>
    </location>
</feature>
<dbReference type="eggNOG" id="COG0814">
    <property type="taxonomic scope" value="Bacteria"/>
</dbReference>
<comment type="subcellular location">
    <subcellularLocation>
        <location evidence="1">Membrane</location>
        <topology evidence="1">Multi-pass membrane protein</topology>
    </subcellularLocation>
</comment>
<dbReference type="Pfam" id="PF03845">
    <property type="entry name" value="Spore_permease"/>
    <property type="match status" value="1"/>
</dbReference>
<organism evidence="9 10">
    <name type="scientific">Clostridium acetobutylicum (strain ATCC 824 / DSM 792 / JCM 1419 / IAM 19013 / LMG 5710 / NBRC 13948 / NRRL B-527 / VKM B-1787 / 2291 / W)</name>
    <dbReference type="NCBI Taxonomy" id="272562"/>
    <lineage>
        <taxon>Bacteria</taxon>
        <taxon>Bacillati</taxon>
        <taxon>Bacillota</taxon>
        <taxon>Clostridia</taxon>
        <taxon>Eubacteriales</taxon>
        <taxon>Clostridiaceae</taxon>
        <taxon>Clostridium</taxon>
    </lineage>
</organism>
<evidence type="ECO:0000256" key="5">
    <source>
        <dbReference type="ARBA" id="ARBA00022692"/>
    </source>
</evidence>
<keyword evidence="5 8" id="KW-0812">Transmembrane</keyword>
<evidence type="ECO:0000256" key="6">
    <source>
        <dbReference type="ARBA" id="ARBA00022989"/>
    </source>
</evidence>
<dbReference type="GO" id="GO:0009847">
    <property type="term" value="P:spore germination"/>
    <property type="evidence" value="ECO:0007669"/>
    <property type="project" value="InterPro"/>
</dbReference>
<keyword evidence="6 8" id="KW-1133">Transmembrane helix</keyword>
<dbReference type="NCBIfam" id="TIGR00912">
    <property type="entry name" value="2A0309"/>
    <property type="match status" value="1"/>
</dbReference>
<evidence type="ECO:0000313" key="9">
    <source>
        <dbReference type="EMBL" id="AAK78575.1"/>
    </source>
</evidence>
<name>Q97LG4_CLOAB</name>
<dbReference type="AlphaFoldDB" id="Q97LG4"/>
<sequence length="364" mass="41154">MNRYKDVYLSASQITFLMFSSLIGVGFTYLPISVIKQASQDGWIACIIGAIYPLLLVLMASYICKKSPKENILMLSKKYFGSIIGNTFNCIFMLFFIFILTSEIAGFSNVFIVYATGFLKSYQVIAVVLLVTAYMAFKGLKPVARLCEVLFYLLIVLLLLPIGVLKEGNPLNVMPVGGSGLVNIIKASKDTMFFYTGAELALLIYPFSLSSKKFLKSCILSLGLVVIIYTLVTFLTIYYYGIDAAPKLLWPTIGLSDSLHVPIINSFRYIFISLWSLVILRCISVYYFAVSFGISRIIKKIPSESVTVFIYPVAFVLCMLYQNPTNRRSYSDILVRYFVIFNFCYVFIILIITVFKKGERHENK</sequence>
<feature type="transmembrane region" description="Helical" evidence="8">
    <location>
        <begin position="269"/>
        <end position="289"/>
    </location>
</feature>
<feature type="transmembrane region" description="Helical" evidence="8">
    <location>
        <begin position="334"/>
        <end position="355"/>
    </location>
</feature>
<evidence type="ECO:0000256" key="1">
    <source>
        <dbReference type="ARBA" id="ARBA00004141"/>
    </source>
</evidence>
<feature type="transmembrane region" description="Helical" evidence="8">
    <location>
        <begin position="7"/>
        <end position="30"/>
    </location>
</feature>
<gene>
    <name evidence="9" type="primary">gerKB</name>
    <name evidence="9" type="ordered locus">CA_C0597</name>
</gene>
<dbReference type="PANTHER" id="PTHR34975">
    <property type="entry name" value="SPORE GERMINATION PROTEIN A2"/>
    <property type="match status" value="1"/>
</dbReference>
<dbReference type="GeneID" id="44997108"/>
<dbReference type="GO" id="GO:0016020">
    <property type="term" value="C:membrane"/>
    <property type="evidence" value="ECO:0007669"/>
    <property type="project" value="UniProtKB-SubCell"/>
</dbReference>